<keyword evidence="7 10" id="KW-0472">Membrane</keyword>
<dbReference type="PROSITE" id="PS50297">
    <property type="entry name" value="ANK_REP_REGION"/>
    <property type="match status" value="1"/>
</dbReference>
<keyword evidence="5" id="KW-0833">Ubl conjugation pathway</keyword>
<dbReference type="GO" id="GO:0046983">
    <property type="term" value="F:protein dimerization activity"/>
    <property type="evidence" value="ECO:0007669"/>
    <property type="project" value="InterPro"/>
</dbReference>
<dbReference type="EMBL" id="LWCA01000068">
    <property type="protein sequence ID" value="OAF71238.1"/>
    <property type="molecule type" value="Genomic_DNA"/>
</dbReference>
<dbReference type="Pfam" id="PF01529">
    <property type="entry name" value="DHHC"/>
    <property type="match status" value="1"/>
</dbReference>
<feature type="repeat" description="WD" evidence="9">
    <location>
        <begin position="230"/>
        <end position="269"/>
    </location>
</feature>
<accession>A0A177BA95</accession>
<evidence type="ECO:0000256" key="2">
    <source>
        <dbReference type="ARBA" id="ARBA00022574"/>
    </source>
</evidence>
<dbReference type="SMART" id="SM00320">
    <property type="entry name" value="WD40"/>
    <property type="match status" value="7"/>
</dbReference>
<dbReference type="Proteomes" id="UP000078046">
    <property type="component" value="Unassembled WGS sequence"/>
</dbReference>
<feature type="transmembrane region" description="Helical" evidence="10">
    <location>
        <begin position="858"/>
        <end position="882"/>
    </location>
</feature>
<comment type="subcellular location">
    <subcellularLocation>
        <location evidence="1">Membrane</location>
        <topology evidence="1">Multi-pass membrane protein</topology>
    </subcellularLocation>
</comment>
<evidence type="ECO:0000256" key="5">
    <source>
        <dbReference type="ARBA" id="ARBA00022786"/>
    </source>
</evidence>
<dbReference type="Gene3D" id="6.10.250.1840">
    <property type="match status" value="1"/>
</dbReference>
<name>A0A177BA95_9BILA</name>
<keyword evidence="14" id="KW-1185">Reference proteome</keyword>
<feature type="repeat" description="WD" evidence="9">
    <location>
        <begin position="393"/>
        <end position="432"/>
    </location>
</feature>
<dbReference type="InterPro" id="IPR001680">
    <property type="entry name" value="WD40_rpt"/>
</dbReference>
<comment type="caution">
    <text evidence="13">The sequence shown here is derived from an EMBL/GenBank/DDBJ whole genome shotgun (WGS) entry which is preliminary data.</text>
</comment>
<organism evidence="13 14">
    <name type="scientific">Intoshia linei</name>
    <dbReference type="NCBI Taxonomy" id="1819745"/>
    <lineage>
        <taxon>Eukaryota</taxon>
        <taxon>Metazoa</taxon>
        <taxon>Spiralia</taxon>
        <taxon>Lophotrochozoa</taxon>
        <taxon>Mesozoa</taxon>
        <taxon>Orthonectida</taxon>
        <taxon>Rhopaluridae</taxon>
        <taxon>Intoshia</taxon>
    </lineage>
</organism>
<dbReference type="PROSITE" id="PS50294">
    <property type="entry name" value="WD_REPEATS_REGION"/>
    <property type="match status" value="4"/>
</dbReference>
<dbReference type="InterPro" id="IPR019775">
    <property type="entry name" value="WD40_repeat_CS"/>
</dbReference>
<dbReference type="PANTHER" id="PTHR14604:SF4">
    <property type="entry name" value="F-BOX DOMAIN-CONTAINING PROTEIN"/>
    <property type="match status" value="1"/>
</dbReference>
<gene>
    <name evidence="13" type="ORF">A3Q56_00986</name>
</gene>
<feature type="repeat" description="WD" evidence="9">
    <location>
        <begin position="353"/>
        <end position="392"/>
    </location>
</feature>
<feature type="repeat" description="WD" evidence="9">
    <location>
        <begin position="442"/>
        <end position="472"/>
    </location>
</feature>
<dbReference type="Gene3D" id="2.130.10.10">
    <property type="entry name" value="YVTN repeat-like/Quinoprotein amine dehydrogenase"/>
    <property type="match status" value="1"/>
</dbReference>
<evidence type="ECO:0000313" key="14">
    <source>
        <dbReference type="Proteomes" id="UP000078046"/>
    </source>
</evidence>
<feature type="repeat" description="ANK" evidence="8">
    <location>
        <begin position="556"/>
        <end position="588"/>
    </location>
</feature>
<feature type="repeat" description="ANK" evidence="8">
    <location>
        <begin position="622"/>
        <end position="654"/>
    </location>
</feature>
<protein>
    <submittedName>
        <fullName evidence="13">Putative E3 ubiquitin ligase complex SCF subunit sconB</fullName>
    </submittedName>
</protein>
<evidence type="ECO:0000259" key="11">
    <source>
        <dbReference type="Pfam" id="PF01529"/>
    </source>
</evidence>
<keyword evidence="2 9" id="KW-0853">WD repeat</keyword>
<dbReference type="AlphaFoldDB" id="A0A177BA95"/>
<evidence type="ECO:0000256" key="7">
    <source>
        <dbReference type="ARBA" id="ARBA00023136"/>
    </source>
</evidence>
<dbReference type="Gene3D" id="1.20.1280.50">
    <property type="match status" value="1"/>
</dbReference>
<dbReference type="InterPro" id="IPR021977">
    <property type="entry name" value="Beta-TrCP_D"/>
</dbReference>
<dbReference type="CDD" id="cd00200">
    <property type="entry name" value="WD40"/>
    <property type="match status" value="1"/>
</dbReference>
<dbReference type="Pfam" id="PF12796">
    <property type="entry name" value="Ank_2"/>
    <property type="match status" value="1"/>
</dbReference>
<evidence type="ECO:0000259" key="12">
    <source>
        <dbReference type="Pfam" id="PF12125"/>
    </source>
</evidence>
<keyword evidence="8" id="KW-0040">ANK repeat</keyword>
<dbReference type="Pfam" id="PF13637">
    <property type="entry name" value="Ank_4"/>
    <property type="match status" value="1"/>
</dbReference>
<dbReference type="GO" id="GO:0016874">
    <property type="term" value="F:ligase activity"/>
    <property type="evidence" value="ECO:0007669"/>
    <property type="project" value="UniProtKB-KW"/>
</dbReference>
<feature type="domain" description="Palmitoyltransferase DHHC" evidence="11">
    <location>
        <begin position="813"/>
        <end position="925"/>
    </location>
</feature>
<evidence type="ECO:0000256" key="10">
    <source>
        <dbReference type="SAM" id="Phobius"/>
    </source>
</evidence>
<feature type="repeat" description="WD" evidence="9">
    <location>
        <begin position="313"/>
        <end position="352"/>
    </location>
</feature>
<keyword evidence="13" id="KW-0436">Ligase</keyword>
<dbReference type="PROSITE" id="PS50216">
    <property type="entry name" value="DHHC"/>
    <property type="match status" value="1"/>
</dbReference>
<evidence type="ECO:0000256" key="9">
    <source>
        <dbReference type="PROSITE-ProRule" id="PRU00221"/>
    </source>
</evidence>
<dbReference type="SMART" id="SM00248">
    <property type="entry name" value="ANK"/>
    <property type="match status" value="5"/>
</dbReference>
<feature type="transmembrane region" description="Helical" evidence="10">
    <location>
        <begin position="762"/>
        <end position="784"/>
    </location>
</feature>
<dbReference type="InterPro" id="IPR015943">
    <property type="entry name" value="WD40/YVTN_repeat-like_dom_sf"/>
</dbReference>
<evidence type="ECO:0000256" key="8">
    <source>
        <dbReference type="PROSITE-ProRule" id="PRU00023"/>
    </source>
</evidence>
<dbReference type="InterPro" id="IPR036047">
    <property type="entry name" value="F-box-like_dom_sf"/>
</dbReference>
<sequence length="930" mass="106501">MPVGDMNDEKTYEETNVSKILKNDDIALNYKCFKKLTQEDKVTFVKIALIDMNRHQISSINHFLKPILKRDFISLFSAMGLYDVSAKIINHFDSNTIQSAEMVSRDWITILNTSLAWRKLLYYACQKNSTLFNLIKRIKSDNLINPKNAIPPLCDNKFFKTLYNRSRYLLAKLDENWKNGQYNLRKINCNSTASKGVYCFQYDNNKIICGLRDNTMKIWSRHTLNCTHVLRGHSGSILCLQYDENIVISGSSDSTMKIWDVNTGELLNTLSYHVEAVLHLKFLKDMLVSCSKDRSVAIWKICSPTDIKYVTALVGHRAAVNVVDFDMRYIVSASGDRSIKIWYTNSLEFVRTLNGHKRGIACLQFRNNLIITGSSDNTIRIWDINIGDCIRVLEGHNELVRCIRFNDSIIVSGAYDGKIKIWDLRAAVDLTSTETNFCIITLMEHTGRVFRLLFDDFHILSSSHDDTLLIWDFLPESDNEEDRRNSLMNNEIMQFRNFQEIDGYIEKSHQSINLEYDVAGAKGSAIHWLAFMGMNRQLERLHSLGIKLNCVSKAPNWQRPIHWACQSCQVSTVALLIKSGVSVNEMDSKSACLLTHSCISGSMPLVSFLVGKNANIDSTDSEGDTPLHWACNKGFLDIAKFLVQNSANPHKIDDFNQNTLHFATMSGNLDLVKFLIEKCNVDSSLVDKNNRTAFDLAARRKNYAIIDYLKSRNSCFNRYNPIKIVIGSESSSTYYRNGTIFVYIYLFTMSIYKIHNNYNVSFVSFVSPFLLITNILGVFSYVYLLKHNPGYVNVGFDYDNALCMIGTTESIVENLCHVCKLRIPDRAKHCFKCNKCILNFDHHCNYVDNCIGLKNRSIFFLFLNIILSNVIICFFMFISTASFEGVDLLYILMLSSFIMVFVPTFILYMTSSFTIFQVMFAMNMVNTEIP</sequence>
<reference evidence="13 14" key="1">
    <citation type="submission" date="2016-04" db="EMBL/GenBank/DDBJ databases">
        <title>The genome of Intoshia linei affirms orthonectids as highly simplified spiralians.</title>
        <authorList>
            <person name="Mikhailov K.V."/>
            <person name="Slusarev G.S."/>
            <person name="Nikitin M.A."/>
            <person name="Logacheva M.D."/>
            <person name="Penin A."/>
            <person name="Aleoshin V."/>
            <person name="Panchin Y.V."/>
        </authorList>
    </citation>
    <scope>NUCLEOTIDE SEQUENCE [LARGE SCALE GENOMIC DNA]</scope>
    <source>
        <strain evidence="13">Intl2013</strain>
        <tissue evidence="13">Whole animal</tissue>
    </source>
</reference>
<evidence type="ECO:0000256" key="1">
    <source>
        <dbReference type="ARBA" id="ARBA00004141"/>
    </source>
</evidence>
<dbReference type="PROSITE" id="PS00678">
    <property type="entry name" value="WD_REPEATS_1"/>
    <property type="match status" value="3"/>
</dbReference>
<evidence type="ECO:0000256" key="6">
    <source>
        <dbReference type="ARBA" id="ARBA00022989"/>
    </source>
</evidence>
<feature type="transmembrane region" description="Helical" evidence="10">
    <location>
        <begin position="888"/>
        <end position="909"/>
    </location>
</feature>
<dbReference type="InterPro" id="IPR002110">
    <property type="entry name" value="Ankyrin_rpt"/>
</dbReference>
<proteinExistence type="predicted"/>
<dbReference type="PROSITE" id="PS50082">
    <property type="entry name" value="WD_REPEATS_2"/>
    <property type="match status" value="6"/>
</dbReference>
<evidence type="ECO:0000256" key="4">
    <source>
        <dbReference type="ARBA" id="ARBA00022737"/>
    </source>
</evidence>
<dbReference type="PRINTS" id="PR00320">
    <property type="entry name" value="GPROTEINBRPT"/>
</dbReference>
<dbReference type="InterPro" id="IPR020472">
    <property type="entry name" value="WD40_PAC1"/>
</dbReference>
<evidence type="ECO:0000313" key="13">
    <source>
        <dbReference type="EMBL" id="OAF71238.1"/>
    </source>
</evidence>
<dbReference type="InterPro" id="IPR036322">
    <property type="entry name" value="WD40_repeat_dom_sf"/>
</dbReference>
<dbReference type="SUPFAM" id="SSF50978">
    <property type="entry name" value="WD40 repeat-like"/>
    <property type="match status" value="1"/>
</dbReference>
<dbReference type="SUPFAM" id="SSF81383">
    <property type="entry name" value="F-box domain"/>
    <property type="match status" value="1"/>
</dbReference>
<keyword evidence="6 10" id="KW-1133">Transmembrane helix</keyword>
<dbReference type="Pfam" id="PF12125">
    <property type="entry name" value="Beta-TrCP_D"/>
    <property type="match status" value="1"/>
</dbReference>
<keyword evidence="4" id="KW-0677">Repeat</keyword>
<feature type="repeat" description="WD" evidence="9">
    <location>
        <begin position="270"/>
        <end position="301"/>
    </location>
</feature>
<dbReference type="Gene3D" id="1.25.40.20">
    <property type="entry name" value="Ankyrin repeat-containing domain"/>
    <property type="match status" value="1"/>
</dbReference>
<dbReference type="InterPro" id="IPR050995">
    <property type="entry name" value="WD-F-box_domain-protein"/>
</dbReference>
<feature type="domain" description="D" evidence="12">
    <location>
        <begin position="31"/>
        <end position="69"/>
    </location>
</feature>
<dbReference type="GO" id="GO:0016020">
    <property type="term" value="C:membrane"/>
    <property type="evidence" value="ECO:0007669"/>
    <property type="project" value="UniProtKB-SubCell"/>
</dbReference>
<dbReference type="OrthoDB" id="19711at2759"/>
<dbReference type="PROSITE" id="PS50088">
    <property type="entry name" value="ANK_REPEAT"/>
    <property type="match status" value="2"/>
</dbReference>
<dbReference type="InterPro" id="IPR001594">
    <property type="entry name" value="Palmitoyltrfase_DHHC"/>
</dbReference>
<dbReference type="PANTHER" id="PTHR14604">
    <property type="entry name" value="WD40 REPEAT PF20"/>
    <property type="match status" value="1"/>
</dbReference>
<dbReference type="Pfam" id="PF00400">
    <property type="entry name" value="WD40"/>
    <property type="match status" value="6"/>
</dbReference>
<dbReference type="SUPFAM" id="SSF48403">
    <property type="entry name" value="Ankyrin repeat"/>
    <property type="match status" value="1"/>
</dbReference>
<evidence type="ECO:0000256" key="3">
    <source>
        <dbReference type="ARBA" id="ARBA00022692"/>
    </source>
</evidence>
<dbReference type="InterPro" id="IPR036770">
    <property type="entry name" value="Ankyrin_rpt-contain_sf"/>
</dbReference>
<keyword evidence="3 10" id="KW-0812">Transmembrane</keyword>
<dbReference type="GO" id="GO:0016409">
    <property type="term" value="F:palmitoyltransferase activity"/>
    <property type="evidence" value="ECO:0007669"/>
    <property type="project" value="InterPro"/>
</dbReference>